<evidence type="ECO:0000256" key="3">
    <source>
        <dbReference type="ARBA" id="ARBA00022723"/>
    </source>
</evidence>
<name>A0A7X1KQX7_9SPHN</name>
<sequence length="136" mass="13920">MALSTLALLRPAARSALATSLTLALFGLAAPAVAAPPAPPPAPAVFARCAVCHNAAKGAGAKIGPDLWGVYGGKAARGGFAYSAALKAARLKWDDATLDKWITAPMALVPGTIMSFPGIKDPAKRAEIIAYLKQLR</sequence>
<gene>
    <name evidence="9" type="ORF">H7F53_13075</name>
</gene>
<dbReference type="GO" id="GO:0009055">
    <property type="term" value="F:electron transfer activity"/>
    <property type="evidence" value="ECO:0007669"/>
    <property type="project" value="InterPro"/>
</dbReference>
<feature type="signal peptide" evidence="7">
    <location>
        <begin position="1"/>
        <end position="34"/>
    </location>
</feature>
<dbReference type="Proteomes" id="UP000551327">
    <property type="component" value="Unassembled WGS sequence"/>
</dbReference>
<dbReference type="GO" id="GO:0046872">
    <property type="term" value="F:metal ion binding"/>
    <property type="evidence" value="ECO:0007669"/>
    <property type="project" value="UniProtKB-KW"/>
</dbReference>
<dbReference type="GO" id="GO:0020037">
    <property type="term" value="F:heme binding"/>
    <property type="evidence" value="ECO:0007669"/>
    <property type="project" value="InterPro"/>
</dbReference>
<dbReference type="AlphaFoldDB" id="A0A7X1KQX7"/>
<dbReference type="Pfam" id="PF00034">
    <property type="entry name" value="Cytochrom_C"/>
    <property type="match status" value="1"/>
</dbReference>
<accession>A0A7X1KQX7</accession>
<comment type="caution">
    <text evidence="9">The sequence shown here is derived from an EMBL/GenBank/DDBJ whole genome shotgun (WGS) entry which is preliminary data.</text>
</comment>
<feature type="domain" description="Cytochrome c" evidence="8">
    <location>
        <begin position="37"/>
        <end position="136"/>
    </location>
</feature>
<feature type="chain" id="PRO_5030709572" evidence="7">
    <location>
        <begin position="35"/>
        <end position="136"/>
    </location>
</feature>
<protein>
    <submittedName>
        <fullName evidence="9">C-type cytochrome</fullName>
    </submittedName>
</protein>
<evidence type="ECO:0000256" key="6">
    <source>
        <dbReference type="PROSITE-ProRule" id="PRU00433"/>
    </source>
</evidence>
<evidence type="ECO:0000256" key="7">
    <source>
        <dbReference type="SAM" id="SignalP"/>
    </source>
</evidence>
<keyword evidence="1" id="KW-0813">Transport</keyword>
<reference evidence="9 10" key="1">
    <citation type="submission" date="2020-08" db="EMBL/GenBank/DDBJ databases">
        <title>The genome sequence of type strain Novosphingobium piscinae KCTC 42194.</title>
        <authorList>
            <person name="Liu Y."/>
        </authorList>
    </citation>
    <scope>NUCLEOTIDE SEQUENCE [LARGE SCALE GENOMIC DNA]</scope>
    <source>
        <strain evidence="9 10">KCTC 42194</strain>
    </source>
</reference>
<keyword evidence="2 6" id="KW-0349">Heme</keyword>
<dbReference type="InterPro" id="IPR002327">
    <property type="entry name" value="Cyt_c_1A/1B"/>
</dbReference>
<keyword evidence="7" id="KW-0732">Signal</keyword>
<dbReference type="EMBL" id="JACLAX010000014">
    <property type="protein sequence ID" value="MBC2670080.1"/>
    <property type="molecule type" value="Genomic_DNA"/>
</dbReference>
<proteinExistence type="predicted"/>
<keyword evidence="10" id="KW-1185">Reference proteome</keyword>
<evidence type="ECO:0000313" key="10">
    <source>
        <dbReference type="Proteomes" id="UP000551327"/>
    </source>
</evidence>
<dbReference type="Gene3D" id="1.10.760.10">
    <property type="entry name" value="Cytochrome c-like domain"/>
    <property type="match status" value="1"/>
</dbReference>
<dbReference type="PROSITE" id="PS51007">
    <property type="entry name" value="CYTC"/>
    <property type="match status" value="1"/>
</dbReference>
<evidence type="ECO:0000256" key="4">
    <source>
        <dbReference type="ARBA" id="ARBA00022982"/>
    </source>
</evidence>
<evidence type="ECO:0000256" key="2">
    <source>
        <dbReference type="ARBA" id="ARBA00022617"/>
    </source>
</evidence>
<evidence type="ECO:0000259" key="8">
    <source>
        <dbReference type="PROSITE" id="PS51007"/>
    </source>
</evidence>
<dbReference type="SUPFAM" id="SSF46626">
    <property type="entry name" value="Cytochrome c"/>
    <property type="match status" value="1"/>
</dbReference>
<dbReference type="PRINTS" id="PR00604">
    <property type="entry name" value="CYTCHRMECIAB"/>
</dbReference>
<dbReference type="RefSeq" id="WP_185679946.1">
    <property type="nucleotide sequence ID" value="NZ_JACLAX010000014.1"/>
</dbReference>
<dbReference type="InterPro" id="IPR036909">
    <property type="entry name" value="Cyt_c-like_dom_sf"/>
</dbReference>
<keyword evidence="3 6" id="KW-0479">Metal-binding</keyword>
<dbReference type="PANTHER" id="PTHR11961">
    <property type="entry name" value="CYTOCHROME C"/>
    <property type="match status" value="1"/>
</dbReference>
<keyword evidence="5 6" id="KW-0408">Iron</keyword>
<keyword evidence="4" id="KW-0249">Electron transport</keyword>
<evidence type="ECO:0000256" key="5">
    <source>
        <dbReference type="ARBA" id="ARBA00023004"/>
    </source>
</evidence>
<organism evidence="9 10">
    <name type="scientific">Novosphingobium piscinae</name>
    <dbReference type="NCBI Taxonomy" id="1507448"/>
    <lineage>
        <taxon>Bacteria</taxon>
        <taxon>Pseudomonadati</taxon>
        <taxon>Pseudomonadota</taxon>
        <taxon>Alphaproteobacteria</taxon>
        <taxon>Sphingomonadales</taxon>
        <taxon>Sphingomonadaceae</taxon>
        <taxon>Novosphingobium</taxon>
    </lineage>
</organism>
<evidence type="ECO:0000256" key="1">
    <source>
        <dbReference type="ARBA" id="ARBA00022448"/>
    </source>
</evidence>
<evidence type="ECO:0000313" key="9">
    <source>
        <dbReference type="EMBL" id="MBC2670080.1"/>
    </source>
</evidence>
<dbReference type="InterPro" id="IPR009056">
    <property type="entry name" value="Cyt_c-like_dom"/>
</dbReference>